<dbReference type="AlphaFoldDB" id="A0A8J2JW70"/>
<organism evidence="2 3">
    <name type="scientific">Allacma fusca</name>
    <dbReference type="NCBI Taxonomy" id="39272"/>
    <lineage>
        <taxon>Eukaryota</taxon>
        <taxon>Metazoa</taxon>
        <taxon>Ecdysozoa</taxon>
        <taxon>Arthropoda</taxon>
        <taxon>Hexapoda</taxon>
        <taxon>Collembola</taxon>
        <taxon>Symphypleona</taxon>
        <taxon>Sminthuridae</taxon>
        <taxon>Allacma</taxon>
    </lineage>
</organism>
<evidence type="ECO:0000313" key="3">
    <source>
        <dbReference type="Proteomes" id="UP000708208"/>
    </source>
</evidence>
<keyword evidence="1" id="KW-0472">Membrane</keyword>
<keyword evidence="1" id="KW-1133">Transmembrane helix</keyword>
<proteinExistence type="predicted"/>
<name>A0A8J2JW70_9HEXA</name>
<gene>
    <name evidence="2" type="ORF">AFUS01_LOCUS16765</name>
</gene>
<evidence type="ECO:0000256" key="1">
    <source>
        <dbReference type="SAM" id="Phobius"/>
    </source>
</evidence>
<feature type="transmembrane region" description="Helical" evidence="1">
    <location>
        <begin position="48"/>
        <end position="66"/>
    </location>
</feature>
<reference evidence="2" key="1">
    <citation type="submission" date="2021-06" db="EMBL/GenBank/DDBJ databases">
        <authorList>
            <person name="Hodson N. C."/>
            <person name="Mongue J. A."/>
            <person name="Jaron S. K."/>
        </authorList>
    </citation>
    <scope>NUCLEOTIDE SEQUENCE</scope>
</reference>
<protein>
    <submittedName>
        <fullName evidence="2">Uncharacterized protein</fullName>
    </submittedName>
</protein>
<keyword evidence="3" id="KW-1185">Reference proteome</keyword>
<comment type="caution">
    <text evidence="2">The sequence shown here is derived from an EMBL/GenBank/DDBJ whole genome shotgun (WGS) entry which is preliminary data.</text>
</comment>
<dbReference type="OrthoDB" id="9894375at2759"/>
<dbReference type="Proteomes" id="UP000708208">
    <property type="component" value="Unassembled WGS sequence"/>
</dbReference>
<sequence length="131" mass="14523">MAVPENEFNFKAVMTTGIIIGSFGVGLVPLALSFMLSYDGGPLEEKQVGNVVAVLIEITVNSLIILKSFVNPWIYSVGQLDVKIALESLKLAIRTWIIGPIRLDEIERSGVIFCAHPNGTFEIWKYIHNVY</sequence>
<accession>A0A8J2JW70</accession>
<keyword evidence="1" id="KW-0812">Transmembrane</keyword>
<feature type="transmembrane region" description="Helical" evidence="1">
    <location>
        <begin position="12"/>
        <end position="36"/>
    </location>
</feature>
<evidence type="ECO:0000313" key="2">
    <source>
        <dbReference type="EMBL" id="CAG7727950.1"/>
    </source>
</evidence>
<dbReference type="EMBL" id="CAJVCH010155921">
    <property type="protein sequence ID" value="CAG7727950.1"/>
    <property type="molecule type" value="Genomic_DNA"/>
</dbReference>